<organism evidence="3 5">
    <name type="scientific">Staphylococcus caeli</name>
    <dbReference type="NCBI Taxonomy" id="2201815"/>
    <lineage>
        <taxon>Bacteria</taxon>
        <taxon>Bacillati</taxon>
        <taxon>Bacillota</taxon>
        <taxon>Bacilli</taxon>
        <taxon>Bacillales</taxon>
        <taxon>Staphylococcaceae</taxon>
        <taxon>Staphylococcus</taxon>
    </lineage>
</organism>
<keyword evidence="4" id="KW-1185">Reference proteome</keyword>
<dbReference type="OrthoDB" id="2414487at2"/>
<evidence type="ECO:0000313" key="2">
    <source>
        <dbReference type="EMBL" id="SCS72891.1"/>
    </source>
</evidence>
<keyword evidence="1" id="KW-0812">Transmembrane</keyword>
<dbReference type="RefSeq" id="WP_069995238.1">
    <property type="nucleotide sequence ID" value="NZ_FMPG01000003.1"/>
</dbReference>
<sequence>MQLYLIFLPVLYLIVAYISIFRMDTIITRILRIIMALLLLFVVALTTMSLPAINWWVFVILLLLVGNVEVTAFKHIKKDAKAIQILNIISVLLFVIYAILTLVLY</sequence>
<dbReference type="InterPro" id="IPR053572">
    <property type="entry name" value="MspA"/>
</dbReference>
<feature type="transmembrane region" description="Helical" evidence="1">
    <location>
        <begin position="30"/>
        <end position="49"/>
    </location>
</feature>
<name>A0A1D4KPH8_9STAP</name>
<reference evidence="3 5" key="1">
    <citation type="submission" date="2016-09" db="EMBL/GenBank/DDBJ databases">
        <authorList>
            <consortium name="Pathogen Informatics"/>
        </authorList>
    </citation>
    <scope>NUCLEOTIDE SEQUENCE [LARGE SCALE GENOMIC DNA]</scope>
    <source>
        <strain evidence="3 5">82B</strain>
    </source>
</reference>
<gene>
    <name evidence="3" type="ORF">SAMEA2297795_01074</name>
    <name evidence="2" type="ORF">SAMEA2297796_01029</name>
</gene>
<dbReference type="Proteomes" id="UP000095412">
    <property type="component" value="Unassembled WGS sequence"/>
</dbReference>
<dbReference type="AlphaFoldDB" id="A0A1D4KPH8"/>
<dbReference type="Proteomes" id="UP000095768">
    <property type="component" value="Unassembled WGS sequence"/>
</dbReference>
<proteinExistence type="predicted"/>
<feature type="transmembrane region" description="Helical" evidence="1">
    <location>
        <begin position="85"/>
        <end position="104"/>
    </location>
</feature>
<evidence type="ECO:0000256" key="1">
    <source>
        <dbReference type="SAM" id="Phobius"/>
    </source>
</evidence>
<evidence type="ECO:0008006" key="6">
    <source>
        <dbReference type="Google" id="ProtNLM"/>
    </source>
</evidence>
<dbReference type="NCBIfam" id="NF038247">
    <property type="entry name" value="memb_stab_MspA"/>
    <property type="match status" value="1"/>
</dbReference>
<protein>
    <recommendedName>
        <fullName evidence="6">Transmembrane protein</fullName>
    </recommendedName>
</protein>
<feature type="transmembrane region" description="Helical" evidence="1">
    <location>
        <begin position="6"/>
        <end position="23"/>
    </location>
</feature>
<keyword evidence="1" id="KW-0472">Membrane</keyword>
<accession>A0A1D4KPH8</accession>
<feature type="transmembrane region" description="Helical" evidence="1">
    <location>
        <begin position="55"/>
        <end position="73"/>
    </location>
</feature>
<reference evidence="2 4" key="2">
    <citation type="submission" date="2016-09" db="EMBL/GenBank/DDBJ databases">
        <authorList>
            <consortium name="Pathogen Informatics"/>
            <person name="Sun Q."/>
            <person name="Inoue M."/>
        </authorList>
    </citation>
    <scope>NUCLEOTIDE SEQUENCE [LARGE SCALE GENOMIC DNA]</scope>
    <source>
        <strain evidence="2 4">82C</strain>
    </source>
</reference>
<dbReference type="EMBL" id="FMPG01000003">
    <property type="protein sequence ID" value="SCS75835.1"/>
    <property type="molecule type" value="Genomic_DNA"/>
</dbReference>
<evidence type="ECO:0000313" key="3">
    <source>
        <dbReference type="EMBL" id="SCS75835.1"/>
    </source>
</evidence>
<evidence type="ECO:0000313" key="4">
    <source>
        <dbReference type="Proteomes" id="UP000095412"/>
    </source>
</evidence>
<keyword evidence="1" id="KW-1133">Transmembrane helix</keyword>
<dbReference type="EMBL" id="FMPI01000005">
    <property type="protein sequence ID" value="SCS72891.1"/>
    <property type="molecule type" value="Genomic_DNA"/>
</dbReference>
<evidence type="ECO:0000313" key="5">
    <source>
        <dbReference type="Proteomes" id="UP000095768"/>
    </source>
</evidence>